<dbReference type="AlphaFoldDB" id="A0A5N1ISH1"/>
<name>A0A5N1ISH1_9BACT</name>
<evidence type="ECO:0000259" key="2">
    <source>
        <dbReference type="Pfam" id="PF03779"/>
    </source>
</evidence>
<gene>
    <name evidence="3" type="ORF">F0P94_11385</name>
</gene>
<evidence type="ECO:0000256" key="1">
    <source>
        <dbReference type="SAM" id="Phobius"/>
    </source>
</evidence>
<keyword evidence="4" id="KW-1185">Reference proteome</keyword>
<keyword evidence="1" id="KW-0472">Membrane</keyword>
<accession>A0A5N1ISH1</accession>
<reference evidence="3 4" key="1">
    <citation type="submission" date="2019-09" db="EMBL/GenBank/DDBJ databases">
        <title>Genome sequence of Adhaeribacter sp. M2.</title>
        <authorList>
            <person name="Srinivasan S."/>
        </authorList>
    </citation>
    <scope>NUCLEOTIDE SEQUENCE [LARGE SCALE GENOMIC DNA]</scope>
    <source>
        <strain evidence="3 4">M2</strain>
    </source>
</reference>
<feature type="transmembrane region" description="Helical" evidence="1">
    <location>
        <begin position="12"/>
        <end position="30"/>
    </location>
</feature>
<keyword evidence="1" id="KW-1133">Transmembrane helix</keyword>
<organism evidence="3 4">
    <name type="scientific">Adhaeribacter soli</name>
    <dbReference type="NCBI Taxonomy" id="2607655"/>
    <lineage>
        <taxon>Bacteria</taxon>
        <taxon>Pseudomonadati</taxon>
        <taxon>Bacteroidota</taxon>
        <taxon>Cytophagia</taxon>
        <taxon>Cytophagales</taxon>
        <taxon>Hymenobacteraceae</taxon>
        <taxon>Adhaeribacter</taxon>
    </lineage>
</organism>
<evidence type="ECO:0000313" key="4">
    <source>
        <dbReference type="Proteomes" id="UP000326570"/>
    </source>
</evidence>
<dbReference type="InterPro" id="IPR005530">
    <property type="entry name" value="SPW"/>
</dbReference>
<proteinExistence type="predicted"/>
<sequence>MRIIPTKVHGMLDYIVGVLLIAAPWLFNFDRGGAETWVPVVVGVLVLLQAIMTDYEAGVIHKISMVNHLRMDFIIGIFLAASPWIFNFSNIVWAPHVIVGIFSILASIMTKTVPDYVHRPHTDFRTHHTS</sequence>
<comment type="caution">
    <text evidence="3">The sequence shown here is derived from an EMBL/GenBank/DDBJ whole genome shotgun (WGS) entry which is preliminary data.</text>
</comment>
<dbReference type="Proteomes" id="UP000326570">
    <property type="component" value="Unassembled WGS sequence"/>
</dbReference>
<evidence type="ECO:0000313" key="3">
    <source>
        <dbReference type="EMBL" id="KAA9332608.1"/>
    </source>
</evidence>
<feature type="domain" description="SPW repeat-containing integral membrane" evidence="2">
    <location>
        <begin position="9"/>
        <end position="107"/>
    </location>
</feature>
<dbReference type="EMBL" id="VTWT01000006">
    <property type="protein sequence ID" value="KAA9332608.1"/>
    <property type="molecule type" value="Genomic_DNA"/>
</dbReference>
<feature type="transmembrane region" description="Helical" evidence="1">
    <location>
        <begin position="36"/>
        <end position="57"/>
    </location>
</feature>
<protein>
    <recommendedName>
        <fullName evidence="2">SPW repeat-containing integral membrane domain-containing protein</fullName>
    </recommendedName>
</protein>
<feature type="transmembrane region" description="Helical" evidence="1">
    <location>
        <begin position="69"/>
        <end position="86"/>
    </location>
</feature>
<dbReference type="Pfam" id="PF03779">
    <property type="entry name" value="SPW"/>
    <property type="match status" value="1"/>
</dbReference>
<keyword evidence="1" id="KW-0812">Transmembrane</keyword>